<evidence type="ECO:0000313" key="2">
    <source>
        <dbReference type="Proteomes" id="UP000287651"/>
    </source>
</evidence>
<comment type="caution">
    <text evidence="1">The sequence shown here is derived from an EMBL/GenBank/DDBJ whole genome shotgun (WGS) entry which is preliminary data.</text>
</comment>
<dbReference type="Proteomes" id="UP000287651">
    <property type="component" value="Unassembled WGS sequence"/>
</dbReference>
<evidence type="ECO:0000313" key="1">
    <source>
        <dbReference type="EMBL" id="RRT31566.1"/>
    </source>
</evidence>
<name>A0A426WWD8_ENSVE</name>
<dbReference type="AlphaFoldDB" id="A0A426WWD8"/>
<sequence length="57" mass="6563">MERHDLTLASTRVHALDLHPRKAMCLRSIFHLLYRLHSCSLKTSLSSTQVVPLLDLH</sequence>
<gene>
    <name evidence="1" type="ORF">B296_00058599</name>
</gene>
<accession>A0A426WWD8</accession>
<protein>
    <submittedName>
        <fullName evidence="1">Uncharacterized protein</fullName>
    </submittedName>
</protein>
<dbReference type="EMBL" id="AMZH03038115">
    <property type="protein sequence ID" value="RRT31566.1"/>
    <property type="molecule type" value="Genomic_DNA"/>
</dbReference>
<organism evidence="1 2">
    <name type="scientific">Ensete ventricosum</name>
    <name type="common">Abyssinian banana</name>
    <name type="synonym">Musa ensete</name>
    <dbReference type="NCBI Taxonomy" id="4639"/>
    <lineage>
        <taxon>Eukaryota</taxon>
        <taxon>Viridiplantae</taxon>
        <taxon>Streptophyta</taxon>
        <taxon>Embryophyta</taxon>
        <taxon>Tracheophyta</taxon>
        <taxon>Spermatophyta</taxon>
        <taxon>Magnoliopsida</taxon>
        <taxon>Liliopsida</taxon>
        <taxon>Zingiberales</taxon>
        <taxon>Musaceae</taxon>
        <taxon>Ensete</taxon>
    </lineage>
</organism>
<reference evidence="1 2" key="1">
    <citation type="journal article" date="2014" name="Agronomy (Basel)">
        <title>A Draft Genome Sequence for Ensete ventricosum, the Drought-Tolerant Tree Against Hunger.</title>
        <authorList>
            <person name="Harrison J."/>
            <person name="Moore K.A."/>
            <person name="Paszkiewicz K."/>
            <person name="Jones T."/>
            <person name="Grant M."/>
            <person name="Ambacheew D."/>
            <person name="Muzemil S."/>
            <person name="Studholme D.J."/>
        </authorList>
    </citation>
    <scope>NUCLEOTIDE SEQUENCE [LARGE SCALE GENOMIC DNA]</scope>
</reference>
<proteinExistence type="predicted"/>